<evidence type="ECO:0000313" key="2">
    <source>
        <dbReference type="EMBL" id="TGM18557.1"/>
    </source>
</evidence>
<reference evidence="2" key="1">
    <citation type="submission" date="2018-10" db="EMBL/GenBank/DDBJ databases">
        <authorList>
            <person name="Vincent A.T."/>
            <person name="Schiettekatte O."/>
            <person name="Bourhy P."/>
            <person name="Veyrier F.J."/>
            <person name="Picardeau M."/>
        </authorList>
    </citation>
    <scope>NUCLEOTIDE SEQUENCE</scope>
    <source>
        <strain evidence="2">201702406</strain>
    </source>
</reference>
<name>A0A5F2C0L7_9LEPT</name>
<proteinExistence type="predicted"/>
<dbReference type="Proteomes" id="UP000297832">
    <property type="component" value="Unassembled WGS sequence"/>
</dbReference>
<protein>
    <submittedName>
        <fullName evidence="1">Uncharacterized protein</fullName>
    </submittedName>
</protein>
<keyword evidence="4" id="KW-1185">Reference proteome</keyword>
<comment type="caution">
    <text evidence="1">The sequence shown here is derived from an EMBL/GenBank/DDBJ whole genome shotgun (WGS) entry which is preliminary data.</text>
</comment>
<dbReference type="Proteomes" id="UP000298057">
    <property type="component" value="Unassembled WGS sequence"/>
</dbReference>
<accession>A0A5F2C0L7</accession>
<evidence type="ECO:0000313" key="4">
    <source>
        <dbReference type="Proteomes" id="UP000298057"/>
    </source>
</evidence>
<dbReference type="EMBL" id="RQGV01000005">
    <property type="protein sequence ID" value="TGM15494.1"/>
    <property type="molecule type" value="Genomic_DNA"/>
</dbReference>
<dbReference type="AlphaFoldDB" id="A0A5F2C0L7"/>
<gene>
    <name evidence="1" type="ORF">EHQ81_03605</name>
    <name evidence="2" type="ORF">EHQ82_16105</name>
</gene>
<evidence type="ECO:0000313" key="3">
    <source>
        <dbReference type="Proteomes" id="UP000297832"/>
    </source>
</evidence>
<organism evidence="1 3">
    <name type="scientific">Leptospira selangorensis</name>
    <dbReference type="NCBI Taxonomy" id="2484982"/>
    <lineage>
        <taxon>Bacteria</taxon>
        <taxon>Pseudomonadati</taxon>
        <taxon>Spirochaetota</taxon>
        <taxon>Spirochaetia</taxon>
        <taxon>Leptospirales</taxon>
        <taxon>Leptospiraceae</taxon>
        <taxon>Leptospira</taxon>
    </lineage>
</organism>
<evidence type="ECO:0000313" key="1">
    <source>
        <dbReference type="EMBL" id="TGM15494.1"/>
    </source>
</evidence>
<dbReference type="RefSeq" id="WP_135628332.1">
    <property type="nucleotide sequence ID" value="NZ_RQGU01000113.1"/>
</dbReference>
<reference evidence="3 4" key="2">
    <citation type="journal article" date="2019" name="PLoS Negl. Trop. Dis.">
        <title>Revisiting the worldwide diversity of Leptospira species in the environment.</title>
        <authorList>
            <person name="Vincent A.T."/>
            <person name="Schiettekatte O."/>
            <person name="Bourhy P."/>
            <person name="Veyrier F.J."/>
            <person name="Picardeau M."/>
        </authorList>
    </citation>
    <scope>NUCLEOTIDE SEQUENCE [LARGE SCALE GENOMIC DNA]</scope>
    <source>
        <strain evidence="1 3">201702405</strain>
        <strain evidence="4">201702406</strain>
    </source>
</reference>
<sequence>MEKKIQIQQSMALILVGEPNSKSKYAPSPQEVDASIYVLEALESQNLITPEAIQNSVADYAALNQFTPQTAAAIDSEATAWANGNPIPKKVLTQTELQVVIEQKTQKMNIFYQNALADIKTISDDKLDIVRTNSYIGVYAYSLIKDSLGGLSDSEKKLIQENLNWLIRLRKESIDELARRGR</sequence>
<dbReference type="EMBL" id="RQGU01000113">
    <property type="protein sequence ID" value="TGM18557.1"/>
    <property type="molecule type" value="Genomic_DNA"/>
</dbReference>